<evidence type="ECO:0000256" key="1">
    <source>
        <dbReference type="SAM" id="MobiDB-lite"/>
    </source>
</evidence>
<reference evidence="2 3" key="1">
    <citation type="submission" date="2016-06" db="EMBL/GenBank/DDBJ databases">
        <title>Living apart together: crosstalk between the core and supernumerary genomes in a fungal plant pathogen.</title>
        <authorList>
            <person name="Vanheule A."/>
            <person name="Audenaert K."/>
            <person name="Warris S."/>
            <person name="Van De Geest H."/>
            <person name="Schijlen E."/>
            <person name="Hofte M."/>
            <person name="De Saeger S."/>
            <person name="Haesaert G."/>
            <person name="Waalwijk C."/>
            <person name="Van Der Lee T."/>
        </authorList>
    </citation>
    <scope>NUCLEOTIDE SEQUENCE [LARGE SCALE GENOMIC DNA]</scope>
    <source>
        <strain evidence="2 3">2516</strain>
    </source>
</reference>
<proteinExistence type="predicted"/>
<feature type="compositionally biased region" description="Low complexity" evidence="1">
    <location>
        <begin position="92"/>
        <end position="116"/>
    </location>
</feature>
<organism evidence="2 3">
    <name type="scientific">Fusarium poae</name>
    <dbReference type="NCBI Taxonomy" id="36050"/>
    <lineage>
        <taxon>Eukaryota</taxon>
        <taxon>Fungi</taxon>
        <taxon>Dikarya</taxon>
        <taxon>Ascomycota</taxon>
        <taxon>Pezizomycotina</taxon>
        <taxon>Sordariomycetes</taxon>
        <taxon>Hypocreomycetidae</taxon>
        <taxon>Hypocreales</taxon>
        <taxon>Nectriaceae</taxon>
        <taxon>Fusarium</taxon>
    </lineage>
</organism>
<sequence>MGGKPGTVDDGKGGPLDNSGLNEDIDLNPADYGPGGRYIGHGNSDPSTDYGPPDQYNNNGASDQYGGGGYGQPDQYNNNGASDQYGGGGYGQSDQYSDNGASDQYGGYGQSDQSGDYGYGEDTGEYEDHAVASNRIDGTVAYLVAIAIALLL</sequence>
<evidence type="ECO:0000313" key="3">
    <source>
        <dbReference type="Proteomes" id="UP000091967"/>
    </source>
</evidence>
<feature type="region of interest" description="Disordered" evidence="1">
    <location>
        <begin position="1"/>
        <end position="124"/>
    </location>
</feature>
<dbReference type="AlphaFoldDB" id="A0A1B8AZC9"/>
<dbReference type="EMBL" id="LYXU01000002">
    <property type="protein sequence ID" value="OBS25848.1"/>
    <property type="molecule type" value="Genomic_DNA"/>
</dbReference>
<accession>A0A1B8AZC9</accession>
<gene>
    <name evidence="2" type="ORF">FPOA_06383</name>
</gene>
<feature type="compositionally biased region" description="Low complexity" evidence="1">
    <location>
        <begin position="72"/>
        <end position="84"/>
    </location>
</feature>
<name>A0A1B8AZC9_FUSPO</name>
<protein>
    <submittedName>
        <fullName evidence="2">Uncharacterized protein</fullName>
    </submittedName>
</protein>
<dbReference type="Proteomes" id="UP000091967">
    <property type="component" value="Unassembled WGS sequence"/>
</dbReference>
<keyword evidence="3" id="KW-1185">Reference proteome</keyword>
<evidence type="ECO:0000313" key="2">
    <source>
        <dbReference type="EMBL" id="OBS25848.1"/>
    </source>
</evidence>
<comment type="caution">
    <text evidence="2">The sequence shown here is derived from an EMBL/GenBank/DDBJ whole genome shotgun (WGS) entry which is preliminary data.</text>
</comment>